<gene>
    <name evidence="2" type="ORF">NKI27_13475</name>
</gene>
<proteinExistence type="predicted"/>
<feature type="region of interest" description="Disordered" evidence="1">
    <location>
        <begin position="38"/>
        <end position="60"/>
    </location>
</feature>
<protein>
    <submittedName>
        <fullName evidence="2">Uncharacterized protein</fullName>
    </submittedName>
</protein>
<dbReference type="Proteomes" id="UP001163739">
    <property type="component" value="Chromosome"/>
</dbReference>
<evidence type="ECO:0000313" key="3">
    <source>
        <dbReference type="Proteomes" id="UP001163739"/>
    </source>
</evidence>
<dbReference type="RefSeq" id="WP_265046564.1">
    <property type="nucleotide sequence ID" value="NZ_CP100390.1"/>
</dbReference>
<feature type="compositionally biased region" description="Basic and acidic residues" evidence="1">
    <location>
        <begin position="48"/>
        <end position="60"/>
    </location>
</feature>
<evidence type="ECO:0000256" key="1">
    <source>
        <dbReference type="SAM" id="MobiDB-lite"/>
    </source>
</evidence>
<evidence type="ECO:0000313" key="2">
    <source>
        <dbReference type="EMBL" id="UZE95073.1"/>
    </source>
</evidence>
<name>A0ABY6MZ00_9ALTE</name>
<dbReference type="EMBL" id="CP100390">
    <property type="protein sequence ID" value="UZE95073.1"/>
    <property type="molecule type" value="Genomic_DNA"/>
</dbReference>
<reference evidence="2" key="1">
    <citation type="submission" date="2022-06" db="EMBL/GenBank/DDBJ databases">
        <title>Alkalimarinus sp. nov., isolated from gut of a Alitta virens.</title>
        <authorList>
            <person name="Yang A.I."/>
            <person name="Shin N.-R."/>
        </authorList>
    </citation>
    <scope>NUCLEOTIDE SEQUENCE</scope>
    <source>
        <strain evidence="2">A2M4</strain>
    </source>
</reference>
<sequence length="60" mass="6997">MLKWLLLLVVGAAFVFWLKRGKKGHDITDPEVKEIDQQRYYVNPPDKNTSRPKDNQGNDL</sequence>
<accession>A0ABY6MZ00</accession>
<keyword evidence="3" id="KW-1185">Reference proteome</keyword>
<organism evidence="2 3">
    <name type="scientific">Alkalimarinus alittae</name>
    <dbReference type="NCBI Taxonomy" id="2961619"/>
    <lineage>
        <taxon>Bacteria</taxon>
        <taxon>Pseudomonadati</taxon>
        <taxon>Pseudomonadota</taxon>
        <taxon>Gammaproteobacteria</taxon>
        <taxon>Alteromonadales</taxon>
        <taxon>Alteromonadaceae</taxon>
        <taxon>Alkalimarinus</taxon>
    </lineage>
</organism>